<gene>
    <name evidence="1" type="ORF">TSIB3V08_LOCUS5148</name>
</gene>
<accession>A0A7R9FZA8</accession>
<proteinExistence type="predicted"/>
<dbReference type="EMBL" id="OC001950">
    <property type="protein sequence ID" value="CAD7260995.1"/>
    <property type="molecule type" value="Genomic_DNA"/>
</dbReference>
<reference evidence="1" key="1">
    <citation type="submission" date="2020-11" db="EMBL/GenBank/DDBJ databases">
        <authorList>
            <person name="Tran Van P."/>
        </authorList>
    </citation>
    <scope>NUCLEOTIDE SEQUENCE</scope>
</reference>
<dbReference type="AlphaFoldDB" id="A0A7R9FZA8"/>
<evidence type="ECO:0000313" key="1">
    <source>
        <dbReference type="EMBL" id="CAD7260995.1"/>
    </source>
</evidence>
<organism evidence="1">
    <name type="scientific">Timema shepardi</name>
    <name type="common">Walking stick</name>
    <dbReference type="NCBI Taxonomy" id="629360"/>
    <lineage>
        <taxon>Eukaryota</taxon>
        <taxon>Metazoa</taxon>
        <taxon>Ecdysozoa</taxon>
        <taxon>Arthropoda</taxon>
        <taxon>Hexapoda</taxon>
        <taxon>Insecta</taxon>
        <taxon>Pterygota</taxon>
        <taxon>Neoptera</taxon>
        <taxon>Polyneoptera</taxon>
        <taxon>Phasmatodea</taxon>
        <taxon>Timematodea</taxon>
        <taxon>Timematoidea</taxon>
        <taxon>Timematidae</taxon>
        <taxon>Timema</taxon>
    </lineage>
</organism>
<protein>
    <submittedName>
        <fullName evidence="1">Uncharacterized protein</fullName>
    </submittedName>
</protein>
<sequence length="490" mass="52928">MSGVMPLSSRAPALAVMSTFLYTLLGLTVGSSLHCSVRREISPCTCRVQEPDTDTTVVACERMASFSQVVQALQYKFPSDADITLKIAYSQLEDLEGHSLQELGLAVTNLKLNHDNLSYCAVKYLFAAVLPTTDVGNVSHIPGHTSSCDMMRREVSSSPFPTTTVGMMATGYVARNSAHEDVGALPLHYIFLLPTPYMLVDRTGGNTERTETEANNDTQELALFSPTDSGPLGRKLTPRSIAQHEANTTILTMALCDHSLGVCVLRVSVSVFSESRCLCSHSLGACVLRVSVPVFSESRCLCSRSLGGLCSRSLGACVLRVSVSCVLRVSVSVFSESRCLCSHSLGVCVLIVSVFVFSESRWPVFSESRWPVFSESRWPVFSESRCLCSQSLGVCVLGVSVACVLGVSVPVFSESRCLVFSEFRCLVFSESRCLCSQSLGAFVLRVSVPLFSESRCLCSQSLGACVLIVSVSVFSESRCLCSQSLSSRPP</sequence>
<name>A0A7R9FZA8_TIMSH</name>